<protein>
    <submittedName>
        <fullName evidence="7">YihY/virulence factor BrkB family protein</fullName>
    </submittedName>
</protein>
<dbReference type="PANTHER" id="PTHR30213:SF0">
    <property type="entry name" value="UPF0761 MEMBRANE PROTEIN YIHY"/>
    <property type="match status" value="1"/>
</dbReference>
<evidence type="ECO:0000313" key="7">
    <source>
        <dbReference type="EMBL" id="TVV77334.1"/>
    </source>
</evidence>
<dbReference type="PIRSF" id="PIRSF035875">
    <property type="entry name" value="RNase_BN"/>
    <property type="match status" value="1"/>
</dbReference>
<keyword evidence="3 6" id="KW-0812">Transmembrane</keyword>
<feature type="transmembrane region" description="Helical" evidence="6">
    <location>
        <begin position="72"/>
        <end position="88"/>
    </location>
</feature>
<keyword evidence="2" id="KW-1003">Cell membrane</keyword>
<dbReference type="Pfam" id="PF03631">
    <property type="entry name" value="Virul_fac_BrkB"/>
    <property type="match status" value="1"/>
</dbReference>
<sequence length="270" mass="28694">MRDDYGIMASSIAFAAFLSILPLLSLVALVYGIAVPAEVVTANIATLVDVLPGSAQNLVRRWLTESLARQEASGLALLLSAAITLFGARRAGRSLLHGINVASEVEQDRGPIMSQLVALAVVLASAAMLLTALVSISALALIQGWLPQDLPAAAQLFRLLLWGSLTFGPAAALLLTYRYAAARKPVAWAWAVPGALIGVALWLGATLAFRWYVSSVARYASTYGSLAAVVVLLLWLMLSAWILLFGAKVNAEALRTAARDDRRTRLGELT</sequence>
<keyword evidence="8" id="KW-1185">Reference proteome</keyword>
<dbReference type="EMBL" id="VNIM01000002">
    <property type="protein sequence ID" value="TVV77334.1"/>
    <property type="molecule type" value="Genomic_DNA"/>
</dbReference>
<dbReference type="RefSeq" id="WP_162527090.1">
    <property type="nucleotide sequence ID" value="NZ_VNIM01000002.1"/>
</dbReference>
<dbReference type="InterPro" id="IPR017039">
    <property type="entry name" value="Virul_fac_BrkB"/>
</dbReference>
<evidence type="ECO:0000256" key="4">
    <source>
        <dbReference type="ARBA" id="ARBA00022989"/>
    </source>
</evidence>
<feature type="transmembrane region" description="Helical" evidence="6">
    <location>
        <begin position="187"/>
        <end position="213"/>
    </location>
</feature>
<reference evidence="7 8" key="1">
    <citation type="submission" date="2019-07" db="EMBL/GenBank/DDBJ databases">
        <title>Sphingomonas solaris sp. nov., isolated from a solar panel from Boston, Massachusetts.</title>
        <authorList>
            <person name="Tanner K."/>
            <person name="Pascual J."/>
            <person name="Mancuso C."/>
            <person name="Pereto J."/>
            <person name="Khalil A."/>
            <person name="Vilanova C."/>
        </authorList>
    </citation>
    <scope>NUCLEOTIDE SEQUENCE [LARGE SCALE GENOMIC DNA]</scope>
    <source>
        <strain evidence="7 8">R4DWN</strain>
    </source>
</reference>
<keyword evidence="5 6" id="KW-0472">Membrane</keyword>
<evidence type="ECO:0000256" key="6">
    <source>
        <dbReference type="SAM" id="Phobius"/>
    </source>
</evidence>
<dbReference type="PANTHER" id="PTHR30213">
    <property type="entry name" value="INNER MEMBRANE PROTEIN YHJD"/>
    <property type="match status" value="1"/>
</dbReference>
<evidence type="ECO:0000256" key="3">
    <source>
        <dbReference type="ARBA" id="ARBA00022692"/>
    </source>
</evidence>
<comment type="subcellular location">
    <subcellularLocation>
        <location evidence="1">Cell membrane</location>
        <topology evidence="1">Multi-pass membrane protein</topology>
    </subcellularLocation>
</comment>
<feature type="transmembrane region" description="Helical" evidence="6">
    <location>
        <begin position="152"/>
        <end position="175"/>
    </location>
</feature>
<feature type="transmembrane region" description="Helical" evidence="6">
    <location>
        <begin position="225"/>
        <end position="245"/>
    </location>
</feature>
<dbReference type="AlphaFoldDB" id="A0A558RDA8"/>
<evidence type="ECO:0000256" key="1">
    <source>
        <dbReference type="ARBA" id="ARBA00004651"/>
    </source>
</evidence>
<gene>
    <name evidence="7" type="ORF">FOY91_00805</name>
</gene>
<dbReference type="GO" id="GO:0005886">
    <property type="term" value="C:plasma membrane"/>
    <property type="evidence" value="ECO:0007669"/>
    <property type="project" value="UniProtKB-SubCell"/>
</dbReference>
<comment type="caution">
    <text evidence="7">The sequence shown here is derived from an EMBL/GenBank/DDBJ whole genome shotgun (WGS) entry which is preliminary data.</text>
</comment>
<proteinExistence type="predicted"/>
<dbReference type="Proteomes" id="UP000318681">
    <property type="component" value="Unassembled WGS sequence"/>
</dbReference>
<accession>A0A558RDA8</accession>
<keyword evidence="4 6" id="KW-1133">Transmembrane helix</keyword>
<evidence type="ECO:0000256" key="2">
    <source>
        <dbReference type="ARBA" id="ARBA00022475"/>
    </source>
</evidence>
<feature type="transmembrane region" description="Helical" evidence="6">
    <location>
        <begin position="12"/>
        <end position="34"/>
    </location>
</feature>
<name>A0A558RDA8_9SPHN</name>
<evidence type="ECO:0000313" key="8">
    <source>
        <dbReference type="Proteomes" id="UP000318681"/>
    </source>
</evidence>
<organism evidence="7 8">
    <name type="scientific">Alterirhizorhabdus solaris</name>
    <dbReference type="NCBI Taxonomy" id="2529389"/>
    <lineage>
        <taxon>Bacteria</taxon>
        <taxon>Pseudomonadati</taxon>
        <taxon>Pseudomonadota</taxon>
        <taxon>Alphaproteobacteria</taxon>
        <taxon>Sphingomonadales</taxon>
        <taxon>Rhizorhabdaceae</taxon>
        <taxon>Alterirhizorhabdus</taxon>
    </lineage>
</organism>
<feature type="transmembrane region" description="Helical" evidence="6">
    <location>
        <begin position="116"/>
        <end position="146"/>
    </location>
</feature>
<evidence type="ECO:0000256" key="5">
    <source>
        <dbReference type="ARBA" id="ARBA00023136"/>
    </source>
</evidence>